<reference evidence="4 5" key="1">
    <citation type="submission" date="2019-03" db="EMBL/GenBank/DDBJ databases">
        <title>Genomic analyses of the natural microbiome of Caenorhabditis elegans.</title>
        <authorList>
            <person name="Samuel B."/>
        </authorList>
    </citation>
    <scope>NUCLEOTIDE SEQUENCE [LARGE SCALE GENOMIC DNA]</scope>
    <source>
        <strain evidence="4 5">BIGb0156</strain>
    </source>
</reference>
<dbReference type="InterPro" id="IPR029787">
    <property type="entry name" value="Nucleotide_cyclase"/>
</dbReference>
<dbReference type="Proteomes" id="UP000295530">
    <property type="component" value="Unassembled WGS sequence"/>
</dbReference>
<proteinExistence type="predicted"/>
<evidence type="ECO:0000313" key="4">
    <source>
        <dbReference type="EMBL" id="TDN64493.1"/>
    </source>
</evidence>
<dbReference type="SUPFAM" id="SSF141868">
    <property type="entry name" value="EAL domain-like"/>
    <property type="match status" value="1"/>
</dbReference>
<evidence type="ECO:0000259" key="2">
    <source>
        <dbReference type="PROSITE" id="PS50883"/>
    </source>
</evidence>
<dbReference type="Pfam" id="PF00990">
    <property type="entry name" value="GGDEF"/>
    <property type="match status" value="2"/>
</dbReference>
<feature type="domain" description="EAL" evidence="2">
    <location>
        <begin position="667"/>
        <end position="923"/>
    </location>
</feature>
<dbReference type="Gene3D" id="3.30.70.270">
    <property type="match status" value="2"/>
</dbReference>
<dbReference type="PANTHER" id="PTHR33121">
    <property type="entry name" value="CYCLIC DI-GMP PHOSPHODIESTERASE PDEF"/>
    <property type="match status" value="1"/>
</dbReference>
<dbReference type="OrthoDB" id="6635966at2"/>
<dbReference type="NCBIfam" id="TIGR00254">
    <property type="entry name" value="GGDEF"/>
    <property type="match status" value="1"/>
</dbReference>
<dbReference type="CDD" id="cd01948">
    <property type="entry name" value="EAL"/>
    <property type="match status" value="1"/>
</dbReference>
<dbReference type="SUPFAM" id="SSF55073">
    <property type="entry name" value="Nucleotide cyclase"/>
    <property type="match status" value="2"/>
</dbReference>
<evidence type="ECO:0000313" key="5">
    <source>
        <dbReference type="Proteomes" id="UP000295530"/>
    </source>
</evidence>
<dbReference type="PANTHER" id="PTHR33121:SF70">
    <property type="entry name" value="SIGNALING PROTEIN YKOW"/>
    <property type="match status" value="1"/>
</dbReference>
<keyword evidence="5" id="KW-1185">Reference proteome</keyword>
<dbReference type="PROSITE" id="PS50883">
    <property type="entry name" value="EAL"/>
    <property type="match status" value="1"/>
</dbReference>
<dbReference type="InterPro" id="IPR050706">
    <property type="entry name" value="Cyclic-di-GMP_PDE-like"/>
</dbReference>
<dbReference type="InterPro" id="IPR001633">
    <property type="entry name" value="EAL_dom"/>
</dbReference>
<keyword evidence="1" id="KW-0812">Transmembrane</keyword>
<feature type="domain" description="GGDEF" evidence="3">
    <location>
        <begin position="523"/>
        <end position="658"/>
    </location>
</feature>
<sequence>MKTINAFKIEKRALIFSLLTIILIVNATLLLLSYLDMVRSARFATNDIAVVINNNIEKNKNIASALGDLVALSSDDIAGKMGSNVNFKQNELDPSLYQKHIMFAAGDVSGNDRKISAILNSFWKSLSDDNKTSYWTYFFSANLNYAYSFEPVKKSDYKFTSPHLAINSYLDEVSRKVKAEKAFLVSERLYSDVYTDSLTGLPVITFSVPVISNNLNFNKSSVEGIISTDYTSNDLSELFDKHFTQTGITASSYQLTLRSKRGGPDLALTPTEINYSLFPSVKIPLTEGFTVNAKVGLYNVVHHRSSMFVFTNLILLLFFATSMNAYRNIMNMLKRLSYDSLTRAFSREGGEVIINSMSAHESWIIVAVDLDLFKDINDTYGHHVGDLCLAYFSETLIKTLRASDTIIRMGGDEFLLLMPWCNYSSASGLMQKAQKKLKHFQYDGMTIPISCSYGIQEFTGDFAKDCQIADEKLYVMKNRPTRLPRREKVTQAEKLPHPMLEKDAETGLLTLFGLRHHPEYLTNRSVLMLVHLSNHSSLTNLLGQDYGSSLINYLISRITEIFPHDIIICRERMDKLVVILPPVKSMDQLSVWQQKAQTLFNIQEMPNIGQHELRIEGNAGLAEEALTPENLDEVIRYAGIALHHARREGNGKVTLFTPDMHTSGLRHIQLHEQLGHALEREEFYLVMQPIVGLDGNTECREGECLVRWESPVLGNVPPDQFIKIAEETDLIIPLGEWIINNACRELAALMARGSCEDFKLHINISPIQLQANEFAEVVIESLRQHGLQGYNLCIEITEGVLVGSGTNTCRHLKALREIGVTVSLDDFGSGYSSLSYLHTLPFDQLKIDRQFVSGVMEDSRSESVINSVLSLSKSFGVPLVAEGIEDQETGDKLHAMGCLLAQGYHYGRPKPFSEWHIDNGQISL</sequence>
<dbReference type="CDD" id="cd01949">
    <property type="entry name" value="GGDEF"/>
    <property type="match status" value="1"/>
</dbReference>
<dbReference type="GO" id="GO:0071111">
    <property type="term" value="F:cyclic-guanylate-specific phosphodiesterase activity"/>
    <property type="evidence" value="ECO:0007669"/>
    <property type="project" value="InterPro"/>
</dbReference>
<dbReference type="RefSeq" id="WP_133460026.1">
    <property type="nucleotide sequence ID" value="NZ_SNVX01000001.1"/>
</dbReference>
<evidence type="ECO:0000256" key="1">
    <source>
        <dbReference type="SAM" id="Phobius"/>
    </source>
</evidence>
<dbReference type="InterPro" id="IPR000160">
    <property type="entry name" value="GGDEF_dom"/>
</dbReference>
<name>A0A4R6EXF5_SCAGO</name>
<dbReference type="Gene3D" id="3.20.20.450">
    <property type="entry name" value="EAL domain"/>
    <property type="match status" value="1"/>
</dbReference>
<dbReference type="AlphaFoldDB" id="A0A4R6EXF5"/>
<keyword evidence="1" id="KW-0472">Membrane</keyword>
<dbReference type="InterPro" id="IPR043128">
    <property type="entry name" value="Rev_trsase/Diguanyl_cyclase"/>
</dbReference>
<keyword evidence="1" id="KW-1133">Transmembrane helix</keyword>
<organism evidence="4 5">
    <name type="scientific">Scandinavium goeteborgense</name>
    <dbReference type="NCBI Taxonomy" id="1851514"/>
    <lineage>
        <taxon>Bacteria</taxon>
        <taxon>Pseudomonadati</taxon>
        <taxon>Pseudomonadota</taxon>
        <taxon>Gammaproteobacteria</taxon>
        <taxon>Enterobacterales</taxon>
        <taxon>Enterobacteriaceae</taxon>
        <taxon>Scandinavium</taxon>
    </lineage>
</organism>
<feature type="transmembrane region" description="Helical" evidence="1">
    <location>
        <begin position="12"/>
        <end position="35"/>
    </location>
</feature>
<gene>
    <name evidence="4" type="ORF">EC847_101421</name>
</gene>
<accession>A0A4R6EXF5</accession>
<dbReference type="SMART" id="SM00267">
    <property type="entry name" value="GGDEF"/>
    <property type="match status" value="1"/>
</dbReference>
<feature type="domain" description="GGDEF" evidence="3">
    <location>
        <begin position="361"/>
        <end position="494"/>
    </location>
</feature>
<dbReference type="EMBL" id="SNVX01000001">
    <property type="protein sequence ID" value="TDN64493.1"/>
    <property type="molecule type" value="Genomic_DNA"/>
</dbReference>
<comment type="caution">
    <text evidence="4">The sequence shown here is derived from an EMBL/GenBank/DDBJ whole genome shotgun (WGS) entry which is preliminary data.</text>
</comment>
<dbReference type="PROSITE" id="PS50887">
    <property type="entry name" value="GGDEF"/>
    <property type="match status" value="2"/>
</dbReference>
<dbReference type="Pfam" id="PF00563">
    <property type="entry name" value="EAL"/>
    <property type="match status" value="1"/>
</dbReference>
<protein>
    <submittedName>
        <fullName evidence="4">Diguanylate cyclase (GGDEF)-like protein</fullName>
    </submittedName>
</protein>
<dbReference type="InterPro" id="IPR035919">
    <property type="entry name" value="EAL_sf"/>
</dbReference>
<dbReference type="SMART" id="SM00052">
    <property type="entry name" value="EAL"/>
    <property type="match status" value="1"/>
</dbReference>
<evidence type="ECO:0000259" key="3">
    <source>
        <dbReference type="PROSITE" id="PS50887"/>
    </source>
</evidence>